<organism evidence="1 2">
    <name type="scientific">Cognatiyoonia sediminum</name>
    <dbReference type="NCBI Taxonomy" id="1508389"/>
    <lineage>
        <taxon>Bacteria</taxon>
        <taxon>Pseudomonadati</taxon>
        <taxon>Pseudomonadota</taxon>
        <taxon>Alphaproteobacteria</taxon>
        <taxon>Rhodobacterales</taxon>
        <taxon>Paracoccaceae</taxon>
        <taxon>Cognatiyoonia</taxon>
    </lineage>
</organism>
<name>A0A1M5LT78_9RHOB</name>
<proteinExistence type="predicted"/>
<keyword evidence="2" id="KW-1185">Reference proteome</keyword>
<accession>A0A1M5LT78</accession>
<protein>
    <submittedName>
        <fullName evidence="1">Uncharacterized protein</fullName>
    </submittedName>
</protein>
<dbReference type="EMBL" id="FQXB01000001">
    <property type="protein sequence ID" value="SHG68110.1"/>
    <property type="molecule type" value="Genomic_DNA"/>
</dbReference>
<sequence>MIFAEFCEESAAIRLEYAIKAYSNEKLTRLCGHEIVLDFDCDKGLVTIKDMFCEIDDFEMNWSEFLGHVRAQRGLAIGFS</sequence>
<dbReference type="AlphaFoldDB" id="A0A1M5LT78"/>
<dbReference type="Proteomes" id="UP000184074">
    <property type="component" value="Unassembled WGS sequence"/>
</dbReference>
<evidence type="ECO:0000313" key="1">
    <source>
        <dbReference type="EMBL" id="SHG68110.1"/>
    </source>
</evidence>
<evidence type="ECO:0000313" key="2">
    <source>
        <dbReference type="Proteomes" id="UP000184074"/>
    </source>
</evidence>
<dbReference type="STRING" id="1508389.SAMN05444003_0459"/>
<reference evidence="1 2" key="1">
    <citation type="submission" date="2016-11" db="EMBL/GenBank/DDBJ databases">
        <authorList>
            <person name="Jaros S."/>
            <person name="Januszkiewicz K."/>
            <person name="Wedrychowicz H."/>
        </authorList>
    </citation>
    <scope>NUCLEOTIDE SEQUENCE [LARGE SCALE GENOMIC DNA]</scope>
    <source>
        <strain evidence="1 2">DSM 28715</strain>
    </source>
</reference>
<gene>
    <name evidence="1" type="ORF">SAMN05444003_0459</name>
</gene>